<accession>A0A6J2KK31</accession>
<dbReference type="GeneID" id="114252420"/>
<dbReference type="RefSeq" id="XP_028042696.1">
    <property type="nucleotide sequence ID" value="XM_028186895.1"/>
</dbReference>
<dbReference type="Proteomes" id="UP000504629">
    <property type="component" value="Unplaced"/>
</dbReference>
<dbReference type="OrthoDB" id="2430314at2759"/>
<keyword evidence="1" id="KW-1185">Reference proteome</keyword>
<dbReference type="AlphaFoldDB" id="A0A6J2KK31"/>
<reference evidence="2" key="1">
    <citation type="submission" date="2025-08" db="UniProtKB">
        <authorList>
            <consortium name="RefSeq"/>
        </authorList>
    </citation>
    <scope>IDENTIFICATION</scope>
    <source>
        <tissue evidence="2">Silk gland</tissue>
    </source>
</reference>
<protein>
    <submittedName>
        <fullName evidence="2">Uncharacterized protein LOC114252420</fullName>
    </submittedName>
</protein>
<sequence>MAKINNYEFDYRFLSKGVVNELINLMRPYLSVTSKRCIGVCKRRLPVLSLKSRLKLENMQAVIIAAMLHNIVRSMNLEELESEISVTDTLQENNIIVRNNFPERTSEIQLLINNCFQR</sequence>
<organism evidence="1 2">
    <name type="scientific">Bombyx mandarina</name>
    <name type="common">Wild silk moth</name>
    <name type="synonym">Wild silkworm</name>
    <dbReference type="NCBI Taxonomy" id="7092"/>
    <lineage>
        <taxon>Eukaryota</taxon>
        <taxon>Metazoa</taxon>
        <taxon>Ecdysozoa</taxon>
        <taxon>Arthropoda</taxon>
        <taxon>Hexapoda</taxon>
        <taxon>Insecta</taxon>
        <taxon>Pterygota</taxon>
        <taxon>Neoptera</taxon>
        <taxon>Endopterygota</taxon>
        <taxon>Lepidoptera</taxon>
        <taxon>Glossata</taxon>
        <taxon>Ditrysia</taxon>
        <taxon>Bombycoidea</taxon>
        <taxon>Bombycidae</taxon>
        <taxon>Bombycinae</taxon>
        <taxon>Bombyx</taxon>
    </lineage>
</organism>
<evidence type="ECO:0000313" key="1">
    <source>
        <dbReference type="Proteomes" id="UP000504629"/>
    </source>
</evidence>
<proteinExistence type="predicted"/>
<gene>
    <name evidence="2" type="primary">LOC114252420</name>
</gene>
<name>A0A6J2KK31_BOMMA</name>
<evidence type="ECO:0000313" key="2">
    <source>
        <dbReference type="RefSeq" id="XP_028042696.1"/>
    </source>
</evidence>
<dbReference type="KEGG" id="bman:114252420"/>